<evidence type="ECO:0000313" key="2">
    <source>
        <dbReference type="EMBL" id="WWD08941.1"/>
    </source>
</evidence>
<dbReference type="GeneID" id="91105857"/>
<accession>A0AAX4KR72</accession>
<reference evidence="2 3" key="1">
    <citation type="submission" date="2024-01" db="EMBL/GenBank/DDBJ databases">
        <title>Comparative genomics of Cryptococcus and Kwoniella reveals pathogenesis evolution and contrasting modes of karyotype evolution via chromosome fusion or intercentromeric recombination.</title>
        <authorList>
            <person name="Coelho M.A."/>
            <person name="David-Palma M."/>
            <person name="Shea T."/>
            <person name="Bowers K."/>
            <person name="McGinley-Smith S."/>
            <person name="Mohammad A.W."/>
            <person name="Gnirke A."/>
            <person name="Yurkov A.M."/>
            <person name="Nowrousian M."/>
            <person name="Sun S."/>
            <person name="Cuomo C.A."/>
            <person name="Heitman J."/>
        </authorList>
    </citation>
    <scope>NUCLEOTIDE SEQUENCE [LARGE SCALE GENOMIC DNA]</scope>
    <source>
        <strain evidence="2 3">PYCC6329</strain>
    </source>
</reference>
<gene>
    <name evidence="2" type="ORF">V865_007056</name>
</gene>
<keyword evidence="3" id="KW-1185">Reference proteome</keyword>
<organism evidence="2 3">
    <name type="scientific">Kwoniella europaea PYCC6329</name>
    <dbReference type="NCBI Taxonomy" id="1423913"/>
    <lineage>
        <taxon>Eukaryota</taxon>
        <taxon>Fungi</taxon>
        <taxon>Dikarya</taxon>
        <taxon>Basidiomycota</taxon>
        <taxon>Agaricomycotina</taxon>
        <taxon>Tremellomycetes</taxon>
        <taxon>Tremellales</taxon>
        <taxon>Cryptococcaceae</taxon>
        <taxon>Kwoniella</taxon>
    </lineage>
</organism>
<evidence type="ECO:0000256" key="1">
    <source>
        <dbReference type="SAM" id="MobiDB-lite"/>
    </source>
</evidence>
<evidence type="ECO:0000313" key="3">
    <source>
        <dbReference type="Proteomes" id="UP001358614"/>
    </source>
</evidence>
<feature type="region of interest" description="Disordered" evidence="1">
    <location>
        <begin position="1"/>
        <end position="34"/>
    </location>
</feature>
<protein>
    <submittedName>
        <fullName evidence="2">Uncharacterized protein</fullName>
    </submittedName>
</protein>
<dbReference type="RefSeq" id="XP_066086908.1">
    <property type="nucleotide sequence ID" value="XM_066230811.1"/>
</dbReference>
<dbReference type="Proteomes" id="UP001358614">
    <property type="component" value="Chromosome 2"/>
</dbReference>
<dbReference type="EMBL" id="CP144090">
    <property type="protein sequence ID" value="WWD08941.1"/>
    <property type="molecule type" value="Genomic_DNA"/>
</dbReference>
<proteinExistence type="predicted"/>
<feature type="compositionally biased region" description="Polar residues" evidence="1">
    <location>
        <begin position="1"/>
        <end position="13"/>
    </location>
</feature>
<dbReference type="KEGG" id="ker:91105857"/>
<name>A0AAX4KR72_9TREE</name>
<sequence>MNTGSEGANQYTPSPHGYGRYHGGAEDSSAIDQSDQTNYIQAGGYSIPQSANSLSYYGSSSLGPLQANVYLLPHQIKYQQAAVEDPCTTNNAQTLPKLSYLKLSNTRRNKSLLAKSM</sequence>
<dbReference type="AlphaFoldDB" id="A0AAX4KR72"/>